<organism evidence="2 3">
    <name type="scientific">Leucothrix arctica</name>
    <dbReference type="NCBI Taxonomy" id="1481894"/>
    <lineage>
        <taxon>Bacteria</taxon>
        <taxon>Pseudomonadati</taxon>
        <taxon>Pseudomonadota</taxon>
        <taxon>Gammaproteobacteria</taxon>
        <taxon>Thiotrichales</taxon>
        <taxon>Thiotrichaceae</taxon>
        <taxon>Leucothrix</taxon>
    </lineage>
</organism>
<dbReference type="AlphaFoldDB" id="A0A317CQD4"/>
<keyword evidence="1" id="KW-0472">Membrane</keyword>
<evidence type="ECO:0000256" key="1">
    <source>
        <dbReference type="SAM" id="Phobius"/>
    </source>
</evidence>
<dbReference type="OrthoDB" id="8559928at2"/>
<evidence type="ECO:0008006" key="4">
    <source>
        <dbReference type="Google" id="ProtNLM"/>
    </source>
</evidence>
<evidence type="ECO:0000313" key="3">
    <source>
        <dbReference type="Proteomes" id="UP000245506"/>
    </source>
</evidence>
<dbReference type="Gene3D" id="2.60.40.10">
    <property type="entry name" value="Immunoglobulins"/>
    <property type="match status" value="1"/>
</dbReference>
<protein>
    <recommendedName>
        <fullName evidence="4">Nitrogen fixation protein FixH</fullName>
    </recommendedName>
</protein>
<name>A0A317CQD4_9GAMM</name>
<accession>A0A317CQD4</accession>
<dbReference type="InterPro" id="IPR013783">
    <property type="entry name" value="Ig-like_fold"/>
</dbReference>
<comment type="caution">
    <text evidence="2">The sequence shown here is derived from an EMBL/GenBank/DDBJ whole genome shotgun (WGS) entry which is preliminary data.</text>
</comment>
<reference evidence="2 3" key="1">
    <citation type="submission" date="2018-05" db="EMBL/GenBank/DDBJ databases">
        <title>Leucothrix arctica sp. nov., isolated from Arctic seawater.</title>
        <authorList>
            <person name="Choi A."/>
            <person name="Baek K."/>
        </authorList>
    </citation>
    <scope>NUCLEOTIDE SEQUENCE [LARGE SCALE GENOMIC DNA]</scope>
    <source>
        <strain evidence="2 3">IMCC9719</strain>
    </source>
</reference>
<dbReference type="RefSeq" id="WP_109822030.1">
    <property type="nucleotide sequence ID" value="NZ_QGKL01000011.1"/>
</dbReference>
<proteinExistence type="predicted"/>
<keyword evidence="3" id="KW-1185">Reference proteome</keyword>
<dbReference type="Pfam" id="PF05751">
    <property type="entry name" value="FixH"/>
    <property type="match status" value="1"/>
</dbReference>
<feature type="transmembrane region" description="Helical" evidence="1">
    <location>
        <begin position="61"/>
        <end position="80"/>
    </location>
</feature>
<feature type="transmembrane region" description="Helical" evidence="1">
    <location>
        <begin position="34"/>
        <end position="55"/>
    </location>
</feature>
<sequence length="256" mass="28613">MANIHILITMGCGIVATFLLFFLFHLAIKLSGRFSATLTILLVWSIYFPLAYFYWPGIDVFAIHFSFFSMTAYGLGIVTYRKEAVTDADKANAGWFHWAPATIVCFFLILTIVDSNIIAFAMKYAPGIVAHDFRKKSGQFNEYLDRVEIQKQRGWQVSGGWDKAPELNVKEPIEMTVLDKQSQPIDGATVTAKLLSTTEPDQDYQIELVGTSAGVYKANATLNRPGRWTVVVTIARGDDVHEIKGSVDVGREFRGN</sequence>
<keyword evidence="1" id="KW-1133">Transmembrane helix</keyword>
<feature type="transmembrane region" description="Helical" evidence="1">
    <location>
        <begin position="6"/>
        <end position="27"/>
    </location>
</feature>
<dbReference type="InterPro" id="IPR008620">
    <property type="entry name" value="FixH"/>
</dbReference>
<keyword evidence="1" id="KW-0812">Transmembrane</keyword>
<dbReference type="EMBL" id="QGKL01000011">
    <property type="protein sequence ID" value="PWQ98512.1"/>
    <property type="molecule type" value="Genomic_DNA"/>
</dbReference>
<evidence type="ECO:0000313" key="2">
    <source>
        <dbReference type="EMBL" id="PWQ98512.1"/>
    </source>
</evidence>
<dbReference type="Proteomes" id="UP000245506">
    <property type="component" value="Unassembled WGS sequence"/>
</dbReference>
<feature type="transmembrane region" description="Helical" evidence="1">
    <location>
        <begin position="92"/>
        <end position="113"/>
    </location>
</feature>
<gene>
    <name evidence="2" type="ORF">DKT75_03410</name>
</gene>